<keyword evidence="2" id="KW-1185">Reference proteome</keyword>
<protein>
    <submittedName>
        <fullName evidence="1">Uncharacterized protein</fullName>
    </submittedName>
</protein>
<gene>
    <name evidence="1" type="ORF">APLA_LOCUS8167</name>
</gene>
<reference evidence="1 2" key="1">
    <citation type="submission" date="2020-04" db="EMBL/GenBank/DDBJ databases">
        <authorList>
            <person name="Wallbank WR R."/>
            <person name="Pardo Diaz C."/>
            <person name="Kozak K."/>
            <person name="Martin S."/>
            <person name="Jiggins C."/>
            <person name="Moest M."/>
            <person name="Warren A I."/>
            <person name="Byers J.R.P. K."/>
            <person name="Montejo-Kovacevich G."/>
            <person name="Yen C E."/>
        </authorList>
    </citation>
    <scope>NUCLEOTIDE SEQUENCE [LARGE SCALE GENOMIC DNA]</scope>
</reference>
<evidence type="ECO:0000313" key="1">
    <source>
        <dbReference type="EMBL" id="CAB3240009.1"/>
    </source>
</evidence>
<accession>A0A8S1A625</accession>
<dbReference type="EMBL" id="CADEBC010000503">
    <property type="protein sequence ID" value="CAB3240009.1"/>
    <property type="molecule type" value="Genomic_DNA"/>
</dbReference>
<dbReference type="Proteomes" id="UP000494106">
    <property type="component" value="Unassembled WGS sequence"/>
</dbReference>
<dbReference type="AlphaFoldDB" id="A0A8S1A625"/>
<comment type="caution">
    <text evidence="1">The sequence shown here is derived from an EMBL/GenBank/DDBJ whole genome shotgun (WGS) entry which is preliminary data.</text>
</comment>
<organism evidence="1 2">
    <name type="scientific">Arctia plantaginis</name>
    <name type="common">Wood tiger moth</name>
    <name type="synonym">Phalaena plantaginis</name>
    <dbReference type="NCBI Taxonomy" id="874455"/>
    <lineage>
        <taxon>Eukaryota</taxon>
        <taxon>Metazoa</taxon>
        <taxon>Ecdysozoa</taxon>
        <taxon>Arthropoda</taxon>
        <taxon>Hexapoda</taxon>
        <taxon>Insecta</taxon>
        <taxon>Pterygota</taxon>
        <taxon>Neoptera</taxon>
        <taxon>Endopterygota</taxon>
        <taxon>Lepidoptera</taxon>
        <taxon>Glossata</taxon>
        <taxon>Ditrysia</taxon>
        <taxon>Noctuoidea</taxon>
        <taxon>Erebidae</taxon>
        <taxon>Arctiinae</taxon>
        <taxon>Arctia</taxon>
    </lineage>
</organism>
<proteinExistence type="predicted"/>
<name>A0A8S1A625_ARCPL</name>
<evidence type="ECO:0000313" key="2">
    <source>
        <dbReference type="Proteomes" id="UP000494106"/>
    </source>
</evidence>
<sequence>MSIAASNDRLFVRSVDPTSKVAQFSEMEDTSVQPWHNTTDFLGFMLMEKKEKFVQDGLELTSRSRLQCRVIGKKKTVCI</sequence>